<sequence>MMELNRKVIETFDNKPGQHCISTSLRDIFQYNGFSFSEEMIFGLDSGLGYHLCEDTHKLGSLFVGGKSNLFEGNICNNLGIKLIQNEPQDDMSAWLEVKEYIDKNTPVMVLADMYYLDYFQKKQNPFGGHMIVIIGYDLEKEEVYVSERLDDQLIEKDRNELLSISFSNLQLARSSEKDYISRPNRRWFVLEFPPELNIKLGIKKSIKQNVERFLNSEENGIKNLHLFPSKLRICLDRILESSLSYKELIYETKKQLLFIYACIEKNGTGGGLFRKMYSGFLSEIYKNYYTDPLIYKAYHDLVVAAEKWSELASNIYKDVMNLNVKIPRDTLGSRINSICESVNFHIRDVENIEKQAFLSLAQWIGGDQ</sequence>
<keyword evidence="4" id="KW-1185">Reference proteome</keyword>
<name>A0A2Z2KYQ9_9BACL</name>
<dbReference type="Proteomes" id="UP000249890">
    <property type="component" value="Chromosome"/>
</dbReference>
<dbReference type="Pfam" id="PF14399">
    <property type="entry name" value="BtrH_N"/>
    <property type="match status" value="1"/>
</dbReference>
<dbReference type="Gene3D" id="3.90.70.10">
    <property type="entry name" value="Cysteine proteinases"/>
    <property type="match status" value="1"/>
</dbReference>
<protein>
    <recommendedName>
        <fullName evidence="5">Butirosin biosynthesis protein H N-terminal domain-containing protein</fullName>
    </recommendedName>
</protein>
<accession>A0A2Z2KYQ9</accession>
<dbReference type="RefSeq" id="WP_087919709.1">
    <property type="nucleotide sequence ID" value="NZ_CP021780.1"/>
</dbReference>
<feature type="domain" description="DUF4872" evidence="2">
    <location>
        <begin position="169"/>
        <end position="323"/>
    </location>
</feature>
<dbReference type="OrthoDB" id="4075615at2"/>
<evidence type="ECO:0000313" key="3">
    <source>
        <dbReference type="EMBL" id="ASA25748.1"/>
    </source>
</evidence>
<evidence type="ECO:0008006" key="5">
    <source>
        <dbReference type="Google" id="ProtNLM"/>
    </source>
</evidence>
<dbReference type="AlphaFoldDB" id="A0A2Z2KYQ9"/>
<organism evidence="3 4">
    <name type="scientific">Paenibacillus donghaensis</name>
    <dbReference type="NCBI Taxonomy" id="414771"/>
    <lineage>
        <taxon>Bacteria</taxon>
        <taxon>Bacillati</taxon>
        <taxon>Bacillota</taxon>
        <taxon>Bacilli</taxon>
        <taxon>Bacillales</taxon>
        <taxon>Paenibacillaceae</taxon>
        <taxon>Paenibacillus</taxon>
    </lineage>
</organism>
<dbReference type="EMBL" id="CP021780">
    <property type="protein sequence ID" value="ASA25748.1"/>
    <property type="molecule type" value="Genomic_DNA"/>
</dbReference>
<dbReference type="Pfam" id="PF16169">
    <property type="entry name" value="DUF4872"/>
    <property type="match status" value="1"/>
</dbReference>
<dbReference type="InterPro" id="IPR026935">
    <property type="entry name" value="BtrH_N"/>
</dbReference>
<dbReference type="InterPro" id="IPR032369">
    <property type="entry name" value="DUF4872"/>
</dbReference>
<dbReference type="KEGG" id="pdh:B9T62_36490"/>
<evidence type="ECO:0000313" key="4">
    <source>
        <dbReference type="Proteomes" id="UP000249890"/>
    </source>
</evidence>
<proteinExistence type="predicted"/>
<gene>
    <name evidence="3" type="ORF">B9T62_36490</name>
</gene>
<evidence type="ECO:0000259" key="2">
    <source>
        <dbReference type="Pfam" id="PF16169"/>
    </source>
</evidence>
<evidence type="ECO:0000259" key="1">
    <source>
        <dbReference type="Pfam" id="PF14399"/>
    </source>
</evidence>
<feature type="domain" description="Butirosin biosynthesis protein H N-terminal" evidence="1">
    <location>
        <begin position="19"/>
        <end position="148"/>
    </location>
</feature>
<reference evidence="3 4" key="1">
    <citation type="submission" date="2017-06" db="EMBL/GenBank/DDBJ databases">
        <title>Complete genome sequence of Paenibacillus donghaensis KCTC 13049T isolated from East Sea sediment, South Korea.</title>
        <authorList>
            <person name="Jung B.K."/>
            <person name="Hong S.-J."/>
            <person name="Shin J.-H."/>
        </authorList>
    </citation>
    <scope>NUCLEOTIDE SEQUENCE [LARGE SCALE GENOMIC DNA]</scope>
    <source>
        <strain evidence="3 4">KCTC 13049</strain>
    </source>
</reference>